<protein>
    <submittedName>
        <fullName evidence="1">Uncharacterized protein</fullName>
    </submittedName>
</protein>
<dbReference type="AlphaFoldDB" id="A0AAV5WI93"/>
<dbReference type="Proteomes" id="UP001432322">
    <property type="component" value="Unassembled WGS sequence"/>
</dbReference>
<organism evidence="1 2">
    <name type="scientific">Pristionchus fissidentatus</name>
    <dbReference type="NCBI Taxonomy" id="1538716"/>
    <lineage>
        <taxon>Eukaryota</taxon>
        <taxon>Metazoa</taxon>
        <taxon>Ecdysozoa</taxon>
        <taxon>Nematoda</taxon>
        <taxon>Chromadorea</taxon>
        <taxon>Rhabditida</taxon>
        <taxon>Rhabditina</taxon>
        <taxon>Diplogasteromorpha</taxon>
        <taxon>Diplogasteroidea</taxon>
        <taxon>Neodiplogasteridae</taxon>
        <taxon>Pristionchus</taxon>
    </lineage>
</organism>
<name>A0AAV5WI93_9BILA</name>
<evidence type="ECO:0000313" key="1">
    <source>
        <dbReference type="EMBL" id="GMT29607.1"/>
    </source>
</evidence>
<proteinExistence type="predicted"/>
<gene>
    <name evidence="1" type="ORF">PFISCL1PPCAC_20904</name>
</gene>
<sequence>APVSAHFVGNGMDRRIKLFTTSVSETGVNRLVCIEGPLTVPSKYFMKSSAMNAYHTKQETYLTQDIHMIPHYNEGNDHLANVISTRGNMIDVLELTRNGSLRTLWANRVGNAHNESLQLTCADVAFHSDSFKVFIIAATTCGAVWLRTWGLRNKMTTSEVENKQLLNSPQSEIISARFFNDSIYDCEISMFFLLKRTEVKVFKRDNNSYEYILTVPNRSLSEAKVNQAIPFGDGRNIHDLLLLYENRVHLYIGRDGQFKKRPVELVWKEWLGEVMAACTLTTRTQDTSAIYLDLVFVSKNKGRIGVVAALHHGDSPADVLQFDEWPTHNTSTTVAMHAELIKCESSDDFCFELTVRLFALKKSTESINILIGRLVVDTTGFRVEKVVKLSKIRTSIPSPHHFAMQKMPPIKADSERIPPKYAIVTGIHGSEVARICNKLEQVPEDF</sequence>
<accession>A0AAV5WI93</accession>
<feature type="non-terminal residue" evidence="1">
    <location>
        <position position="1"/>
    </location>
</feature>
<comment type="caution">
    <text evidence="1">The sequence shown here is derived from an EMBL/GenBank/DDBJ whole genome shotgun (WGS) entry which is preliminary data.</text>
</comment>
<keyword evidence="2" id="KW-1185">Reference proteome</keyword>
<dbReference type="EMBL" id="BTSY01000005">
    <property type="protein sequence ID" value="GMT29607.1"/>
    <property type="molecule type" value="Genomic_DNA"/>
</dbReference>
<evidence type="ECO:0000313" key="2">
    <source>
        <dbReference type="Proteomes" id="UP001432322"/>
    </source>
</evidence>
<reference evidence="1" key="1">
    <citation type="submission" date="2023-10" db="EMBL/GenBank/DDBJ databases">
        <title>Genome assembly of Pristionchus species.</title>
        <authorList>
            <person name="Yoshida K."/>
            <person name="Sommer R.J."/>
        </authorList>
    </citation>
    <scope>NUCLEOTIDE SEQUENCE</scope>
    <source>
        <strain evidence="1">RS5133</strain>
    </source>
</reference>